<dbReference type="EMBL" id="DWUX01000249">
    <property type="protein sequence ID" value="HJD41218.1"/>
    <property type="molecule type" value="Genomic_DNA"/>
</dbReference>
<gene>
    <name evidence="2" type="ORF">H9913_14480</name>
</gene>
<evidence type="ECO:0000313" key="3">
    <source>
        <dbReference type="Proteomes" id="UP000823850"/>
    </source>
</evidence>
<name>A0A9D2RA23_9FIRM</name>
<keyword evidence="1" id="KW-1133">Transmembrane helix</keyword>
<dbReference type="AlphaFoldDB" id="A0A9D2RA23"/>
<protein>
    <recommendedName>
        <fullName evidence="4">DUF3592 domain-containing protein</fullName>
    </recommendedName>
</protein>
<sequence>MKRKIRPAEEEMGNVVFLILFVIMWYSSLIGSFLTGGTHATALLFFVAGLLPVYTAVTMIRKALFYRRQRAEAIAYGSSKLGLIRSVVRQDVPYQSGKNNSLRYHRYYYLQVDITDPATGVVNTITSQGYRKPIHRYLASNQVRVYTDRSGWKHYLEDFQYKERMKDPGIFDDRPMEFEETTAGSGHVVQILFVVIFILMALTSIFQNF</sequence>
<dbReference type="Proteomes" id="UP000823850">
    <property type="component" value="Unassembled WGS sequence"/>
</dbReference>
<proteinExistence type="predicted"/>
<feature type="transmembrane region" description="Helical" evidence="1">
    <location>
        <begin position="40"/>
        <end position="60"/>
    </location>
</feature>
<keyword evidence="1" id="KW-0472">Membrane</keyword>
<feature type="transmembrane region" description="Helical" evidence="1">
    <location>
        <begin position="12"/>
        <end position="34"/>
    </location>
</feature>
<comment type="caution">
    <text evidence="2">The sequence shown here is derived from an EMBL/GenBank/DDBJ whole genome shotgun (WGS) entry which is preliminary data.</text>
</comment>
<evidence type="ECO:0000256" key="1">
    <source>
        <dbReference type="SAM" id="Phobius"/>
    </source>
</evidence>
<reference evidence="2" key="2">
    <citation type="submission" date="2021-04" db="EMBL/GenBank/DDBJ databases">
        <authorList>
            <person name="Gilroy R."/>
        </authorList>
    </citation>
    <scope>NUCLEOTIDE SEQUENCE</scope>
    <source>
        <strain evidence="2">ChiW19-6364</strain>
    </source>
</reference>
<keyword evidence="1" id="KW-0812">Transmembrane</keyword>
<evidence type="ECO:0000313" key="2">
    <source>
        <dbReference type="EMBL" id="HJD41218.1"/>
    </source>
</evidence>
<reference evidence="2" key="1">
    <citation type="journal article" date="2021" name="PeerJ">
        <title>Extensive microbial diversity within the chicken gut microbiome revealed by metagenomics and culture.</title>
        <authorList>
            <person name="Gilroy R."/>
            <person name="Ravi A."/>
            <person name="Getino M."/>
            <person name="Pursley I."/>
            <person name="Horton D.L."/>
            <person name="Alikhan N.F."/>
            <person name="Baker D."/>
            <person name="Gharbi K."/>
            <person name="Hall N."/>
            <person name="Watson M."/>
            <person name="Adriaenssens E.M."/>
            <person name="Foster-Nyarko E."/>
            <person name="Jarju S."/>
            <person name="Secka A."/>
            <person name="Antonio M."/>
            <person name="Oren A."/>
            <person name="Chaudhuri R.R."/>
            <person name="La Ragione R."/>
            <person name="Hildebrand F."/>
            <person name="Pallen M.J."/>
        </authorList>
    </citation>
    <scope>NUCLEOTIDE SEQUENCE</scope>
    <source>
        <strain evidence="2">ChiW19-6364</strain>
    </source>
</reference>
<evidence type="ECO:0008006" key="4">
    <source>
        <dbReference type="Google" id="ProtNLM"/>
    </source>
</evidence>
<organism evidence="2 3">
    <name type="scientific">Candidatus Blautia stercoripullorum</name>
    <dbReference type="NCBI Taxonomy" id="2838502"/>
    <lineage>
        <taxon>Bacteria</taxon>
        <taxon>Bacillati</taxon>
        <taxon>Bacillota</taxon>
        <taxon>Clostridia</taxon>
        <taxon>Lachnospirales</taxon>
        <taxon>Lachnospiraceae</taxon>
        <taxon>Blautia</taxon>
    </lineage>
</organism>
<feature type="transmembrane region" description="Helical" evidence="1">
    <location>
        <begin position="188"/>
        <end position="206"/>
    </location>
</feature>
<accession>A0A9D2RA23</accession>